<sequence length="81" mass="9262">MIREDVAQDYEQHVENLRRDNSRVLRVAAASVQQCGLMKRRRQNAIDKTSFVLAKGLIRREAFIAAADALFVDIAYARANR</sequence>
<dbReference type="GeneID" id="9586999"/>
<organism evidence="2">
    <name type="scientific">Schizophyllum commune (strain H4-8 / FGSC 9210)</name>
    <name type="common">Split gill fungus</name>
    <dbReference type="NCBI Taxonomy" id="578458"/>
    <lineage>
        <taxon>Eukaryota</taxon>
        <taxon>Fungi</taxon>
        <taxon>Dikarya</taxon>
        <taxon>Basidiomycota</taxon>
        <taxon>Agaricomycotina</taxon>
        <taxon>Agaricomycetes</taxon>
        <taxon>Agaricomycetidae</taxon>
        <taxon>Agaricales</taxon>
        <taxon>Schizophyllaceae</taxon>
        <taxon>Schizophyllum</taxon>
    </lineage>
</organism>
<dbReference type="HOGENOM" id="CLU_2575225_0_0_1"/>
<keyword evidence="2" id="KW-1185">Reference proteome</keyword>
<protein>
    <submittedName>
        <fullName evidence="1">Expressed protein</fullName>
    </submittedName>
</protein>
<evidence type="ECO:0000313" key="1">
    <source>
        <dbReference type="EMBL" id="EFI96599.1"/>
    </source>
</evidence>
<proteinExistence type="predicted"/>
<dbReference type="EMBL" id="GL377307">
    <property type="protein sequence ID" value="EFI96599.1"/>
    <property type="molecule type" value="Genomic_DNA"/>
</dbReference>
<accession>D8Q694</accession>
<dbReference type="KEGG" id="scm:SCHCO_011488"/>
<dbReference type="AlphaFoldDB" id="D8Q694"/>
<dbReference type="VEuPathDB" id="FungiDB:SCHCODRAFT_011488"/>
<dbReference type="Proteomes" id="UP000007431">
    <property type="component" value="Unassembled WGS sequence"/>
</dbReference>
<dbReference type="RefSeq" id="XP_003031502.1">
    <property type="nucleotide sequence ID" value="XM_003031456.1"/>
</dbReference>
<dbReference type="InParanoid" id="D8Q694"/>
<reference evidence="1 2" key="1">
    <citation type="journal article" date="2010" name="Nat. Biotechnol.">
        <title>Genome sequence of the model mushroom Schizophyllum commune.</title>
        <authorList>
            <person name="Ohm R.A."/>
            <person name="de Jong J.F."/>
            <person name="Lugones L.G."/>
            <person name="Aerts A."/>
            <person name="Kothe E."/>
            <person name="Stajich J.E."/>
            <person name="de Vries R.P."/>
            <person name="Record E."/>
            <person name="Levasseur A."/>
            <person name="Baker S.E."/>
            <person name="Bartholomew K.A."/>
            <person name="Coutinho P.M."/>
            <person name="Erdmann S."/>
            <person name="Fowler T.J."/>
            <person name="Gathman A.C."/>
            <person name="Lombard V."/>
            <person name="Henrissat B."/>
            <person name="Knabe N."/>
            <person name="Kuees U."/>
            <person name="Lilly W.W."/>
            <person name="Lindquist E."/>
            <person name="Lucas S."/>
            <person name="Magnuson J.K."/>
            <person name="Piumi F."/>
            <person name="Raudaskoski M."/>
            <person name="Salamov A."/>
            <person name="Schmutz J."/>
            <person name="Schwarze F.W.M.R."/>
            <person name="vanKuyk P.A."/>
            <person name="Horton J.S."/>
            <person name="Grigoriev I.V."/>
            <person name="Woesten H.A.B."/>
        </authorList>
    </citation>
    <scope>NUCLEOTIDE SEQUENCE [LARGE SCALE GENOMIC DNA]</scope>
    <source>
        <strain evidence="2">H4-8 / FGSC 9210</strain>
    </source>
</reference>
<name>D8Q694_SCHCM</name>
<dbReference type="OrthoDB" id="10304105at2759"/>
<evidence type="ECO:0000313" key="2">
    <source>
        <dbReference type="Proteomes" id="UP000007431"/>
    </source>
</evidence>
<gene>
    <name evidence="1" type="ORF">SCHCODRAFT_11488</name>
</gene>